<sequence length="120" mass="12758">MSEVKKIPFQLICFLVGSEGNKSCKDKFCPPGTICSQRGPIVACIPESSTGCKNHPPCPSGQVCVEKTVPCISRSCPKTAKCAKIGTCDALQCPPSHKCEMKPKPTCVRTILSTSSAVKE</sequence>
<reference evidence="3" key="1">
    <citation type="submission" date="2017-02" db="UniProtKB">
        <authorList>
            <consortium name="WormBaseParasite"/>
        </authorList>
    </citation>
    <scope>IDENTIFICATION</scope>
</reference>
<organism evidence="3">
    <name type="scientific">Thelazia callipaeda</name>
    <name type="common">Oriental eyeworm</name>
    <name type="synonym">Parasitic nematode</name>
    <dbReference type="NCBI Taxonomy" id="103827"/>
    <lineage>
        <taxon>Eukaryota</taxon>
        <taxon>Metazoa</taxon>
        <taxon>Ecdysozoa</taxon>
        <taxon>Nematoda</taxon>
        <taxon>Chromadorea</taxon>
        <taxon>Rhabditida</taxon>
        <taxon>Spirurina</taxon>
        <taxon>Spiruromorpha</taxon>
        <taxon>Thelazioidea</taxon>
        <taxon>Thelaziidae</taxon>
        <taxon>Thelazia</taxon>
    </lineage>
</organism>
<dbReference type="OrthoDB" id="5789697at2759"/>
<dbReference type="Proteomes" id="UP000276776">
    <property type="component" value="Unassembled WGS sequence"/>
</dbReference>
<dbReference type="WBParaSite" id="TCLT_0000330901-mRNA-1">
    <property type="protein sequence ID" value="TCLT_0000330901-mRNA-1"/>
    <property type="gene ID" value="TCLT_0000330901"/>
</dbReference>
<dbReference type="EMBL" id="UYYF01001261">
    <property type="protein sequence ID" value="VDM99705.1"/>
    <property type="molecule type" value="Genomic_DNA"/>
</dbReference>
<gene>
    <name evidence="1" type="ORF">TCLT_LOCUS3304</name>
</gene>
<dbReference type="AlphaFoldDB" id="A0A0N5CSV3"/>
<evidence type="ECO:0000313" key="2">
    <source>
        <dbReference type="Proteomes" id="UP000276776"/>
    </source>
</evidence>
<keyword evidence="2" id="KW-1185">Reference proteome</keyword>
<proteinExistence type="predicted"/>
<accession>A0A0N5CSV3</accession>
<reference evidence="1 2" key="2">
    <citation type="submission" date="2018-11" db="EMBL/GenBank/DDBJ databases">
        <authorList>
            <consortium name="Pathogen Informatics"/>
        </authorList>
    </citation>
    <scope>NUCLEOTIDE SEQUENCE [LARGE SCALE GENOMIC DNA]</scope>
</reference>
<name>A0A0N5CSV3_THECL</name>
<protein>
    <submittedName>
        <fullName evidence="3">TIL domain-containing protein</fullName>
    </submittedName>
</protein>
<dbReference type="OMA" id="NGCARME"/>
<evidence type="ECO:0000313" key="3">
    <source>
        <dbReference type="WBParaSite" id="TCLT_0000330901-mRNA-1"/>
    </source>
</evidence>
<evidence type="ECO:0000313" key="1">
    <source>
        <dbReference type="EMBL" id="VDM99705.1"/>
    </source>
</evidence>